<evidence type="ECO:0000313" key="3">
    <source>
        <dbReference type="EMBL" id="CAB4996630.1"/>
    </source>
</evidence>
<dbReference type="AlphaFoldDB" id="A0A6J7LX99"/>
<proteinExistence type="predicted"/>
<accession>A0A6J7LX99</accession>
<dbReference type="EMBL" id="CAEZYW010000144">
    <property type="protein sequence ID" value="CAB4744938.1"/>
    <property type="molecule type" value="Genomic_DNA"/>
</dbReference>
<organism evidence="2">
    <name type="scientific">freshwater metagenome</name>
    <dbReference type="NCBI Taxonomy" id="449393"/>
    <lineage>
        <taxon>unclassified sequences</taxon>
        <taxon>metagenomes</taxon>
        <taxon>ecological metagenomes</taxon>
    </lineage>
</organism>
<protein>
    <submittedName>
        <fullName evidence="2">Unannotated protein</fullName>
    </submittedName>
</protein>
<evidence type="ECO:0000313" key="1">
    <source>
        <dbReference type="EMBL" id="CAB4744938.1"/>
    </source>
</evidence>
<evidence type="ECO:0000313" key="2">
    <source>
        <dbReference type="EMBL" id="CAB4973156.1"/>
    </source>
</evidence>
<dbReference type="Pfam" id="PF08882">
    <property type="entry name" value="Acetone_carb_G"/>
    <property type="match status" value="1"/>
</dbReference>
<reference evidence="2" key="1">
    <citation type="submission" date="2020-05" db="EMBL/GenBank/DDBJ databases">
        <authorList>
            <person name="Chiriac C."/>
            <person name="Salcher M."/>
            <person name="Ghai R."/>
            <person name="Kavagutti S V."/>
        </authorList>
    </citation>
    <scope>NUCLEOTIDE SEQUENCE</scope>
</reference>
<gene>
    <name evidence="1" type="ORF">UFOPK2786_00987</name>
    <name evidence="2" type="ORF">UFOPK3957_00048</name>
    <name evidence="3" type="ORF">UFOPK4061_00046</name>
</gene>
<name>A0A6J7LX99_9ZZZZ</name>
<dbReference type="InterPro" id="IPR016750">
    <property type="entry name" value="Aceto_COase_bsu/gsu"/>
</dbReference>
<dbReference type="EMBL" id="CAFBPD010000004">
    <property type="protein sequence ID" value="CAB4996630.1"/>
    <property type="molecule type" value="Genomic_DNA"/>
</dbReference>
<dbReference type="EMBL" id="CAFBOM010000004">
    <property type="protein sequence ID" value="CAB4973156.1"/>
    <property type="molecule type" value="Genomic_DNA"/>
</dbReference>
<sequence length="101" mass="10686">MTRRRASRTLAIEAGRIVCSACGHVVGVEGAPWKHQAALSIVAVHEMAGASMTAQPEVVLRRFSCPGCGALLDTETAMPDDPFLDDVLDVRPPEKDEAASA</sequence>